<protein>
    <submittedName>
        <fullName evidence="1">Uncharacterized protein</fullName>
    </submittedName>
</protein>
<dbReference type="EMBL" id="VYZN01001433">
    <property type="protein sequence ID" value="KAE9522265.1"/>
    <property type="molecule type" value="Genomic_DNA"/>
</dbReference>
<evidence type="ECO:0000313" key="1">
    <source>
        <dbReference type="EMBL" id="KAE9522265.1"/>
    </source>
</evidence>
<gene>
    <name evidence="1" type="ORF">AGLY_017338</name>
</gene>
<reference evidence="1 2" key="1">
    <citation type="submission" date="2019-08" db="EMBL/GenBank/DDBJ databases">
        <title>The genome of the soybean aphid Biotype 1, its phylome, world population structure and adaptation to the North American continent.</title>
        <authorList>
            <person name="Giordano R."/>
            <person name="Donthu R.K."/>
            <person name="Hernandez A.G."/>
            <person name="Wright C.L."/>
            <person name="Zimin A.V."/>
        </authorList>
    </citation>
    <scope>NUCLEOTIDE SEQUENCE [LARGE SCALE GENOMIC DNA]</scope>
    <source>
        <tissue evidence="1">Whole aphids</tissue>
    </source>
</reference>
<proteinExistence type="predicted"/>
<dbReference type="Proteomes" id="UP000475862">
    <property type="component" value="Unassembled WGS sequence"/>
</dbReference>
<name>A0A6G0SVZ6_APHGL</name>
<comment type="caution">
    <text evidence="1">The sequence shown here is derived from an EMBL/GenBank/DDBJ whole genome shotgun (WGS) entry which is preliminary data.</text>
</comment>
<feature type="non-terminal residue" evidence="1">
    <location>
        <position position="1"/>
    </location>
</feature>
<sequence>DITFLWHKVISTITGVTKLFKQLVTPELQHIKSYLNCLKHNTVLKYANKPLNDGIKFSFTLSLSQTAVSGFKEFFFPAMASVMTSFMEVFGSFSLIEVLNEFHSLRILVGFSSCSDKSSNFRFLSLINTSSSCNKISSSNAVAKTPSECNGALDDISKYEEGDLINTSSSCNKISSSDAEAKSMSECNDALDDTLEHEVDDLLLFNSKSSFSESCEYSLSSKESLGECGISRPLIEFT</sequence>
<keyword evidence="2" id="KW-1185">Reference proteome</keyword>
<organism evidence="1 2">
    <name type="scientific">Aphis glycines</name>
    <name type="common">Soybean aphid</name>
    <dbReference type="NCBI Taxonomy" id="307491"/>
    <lineage>
        <taxon>Eukaryota</taxon>
        <taxon>Metazoa</taxon>
        <taxon>Ecdysozoa</taxon>
        <taxon>Arthropoda</taxon>
        <taxon>Hexapoda</taxon>
        <taxon>Insecta</taxon>
        <taxon>Pterygota</taxon>
        <taxon>Neoptera</taxon>
        <taxon>Paraneoptera</taxon>
        <taxon>Hemiptera</taxon>
        <taxon>Sternorrhyncha</taxon>
        <taxon>Aphidomorpha</taxon>
        <taxon>Aphidoidea</taxon>
        <taxon>Aphididae</taxon>
        <taxon>Aphidini</taxon>
        <taxon>Aphis</taxon>
        <taxon>Aphis</taxon>
    </lineage>
</organism>
<dbReference type="OrthoDB" id="10610674at2759"/>
<evidence type="ECO:0000313" key="2">
    <source>
        <dbReference type="Proteomes" id="UP000475862"/>
    </source>
</evidence>
<dbReference type="AlphaFoldDB" id="A0A6G0SVZ6"/>
<accession>A0A6G0SVZ6</accession>